<dbReference type="OrthoDB" id="7064984at2"/>
<accession>A0A369ICT8</accession>
<reference evidence="2 3" key="1">
    <citation type="submission" date="2018-07" db="EMBL/GenBank/DDBJ databases">
        <title>Genome analysis of Runella aurantiaca.</title>
        <authorList>
            <person name="Yang X."/>
        </authorList>
    </citation>
    <scope>NUCLEOTIDE SEQUENCE [LARGE SCALE GENOMIC DNA]</scope>
    <source>
        <strain evidence="2 3">YX9</strain>
    </source>
</reference>
<dbReference type="RefSeq" id="WP_114462566.1">
    <property type="nucleotide sequence ID" value="NZ_QPIW01000016.1"/>
</dbReference>
<sequence>MPTSVKGIYENGVVILLEKPRNIEKSEVIVTFVEETSPKIKRRKPGGLKGKVGLTDDFNEPLDDLKEYMF</sequence>
<evidence type="ECO:0000313" key="2">
    <source>
        <dbReference type="EMBL" id="RDB04466.1"/>
    </source>
</evidence>
<evidence type="ECO:0000313" key="3">
    <source>
        <dbReference type="Proteomes" id="UP000253141"/>
    </source>
</evidence>
<gene>
    <name evidence="2" type="ORF">DVG78_18725</name>
</gene>
<dbReference type="InterPro" id="IPR018739">
    <property type="entry name" value="DUF2281"/>
</dbReference>
<organism evidence="2 3">
    <name type="scientific">Runella aurantiaca</name>
    <dbReference type="NCBI Taxonomy" id="2282308"/>
    <lineage>
        <taxon>Bacteria</taxon>
        <taxon>Pseudomonadati</taxon>
        <taxon>Bacteroidota</taxon>
        <taxon>Cytophagia</taxon>
        <taxon>Cytophagales</taxon>
        <taxon>Spirosomataceae</taxon>
        <taxon>Runella</taxon>
    </lineage>
</organism>
<name>A0A369ICT8_9BACT</name>
<feature type="domain" description="DUF2281" evidence="1">
    <location>
        <begin position="35"/>
        <end position="68"/>
    </location>
</feature>
<dbReference type="AlphaFoldDB" id="A0A369ICT8"/>
<dbReference type="Proteomes" id="UP000253141">
    <property type="component" value="Unassembled WGS sequence"/>
</dbReference>
<comment type="caution">
    <text evidence="2">The sequence shown here is derived from an EMBL/GenBank/DDBJ whole genome shotgun (WGS) entry which is preliminary data.</text>
</comment>
<keyword evidence="3" id="KW-1185">Reference proteome</keyword>
<proteinExistence type="predicted"/>
<dbReference type="EMBL" id="QPIW01000016">
    <property type="protein sequence ID" value="RDB04466.1"/>
    <property type="molecule type" value="Genomic_DNA"/>
</dbReference>
<protein>
    <submittedName>
        <fullName evidence="2">DUF2281 domain-containing protein</fullName>
    </submittedName>
</protein>
<evidence type="ECO:0000259" key="1">
    <source>
        <dbReference type="Pfam" id="PF10047"/>
    </source>
</evidence>
<dbReference type="Pfam" id="PF10047">
    <property type="entry name" value="DUF2281"/>
    <property type="match status" value="1"/>
</dbReference>
<dbReference type="SUPFAM" id="SSF141694">
    <property type="entry name" value="AF2212/PG0164-like"/>
    <property type="match status" value="1"/>
</dbReference>